<dbReference type="EnsemblMetazoa" id="GPPI030595-RA">
    <property type="protein sequence ID" value="GPPI030595-PA"/>
    <property type="gene ID" value="GPPI030595"/>
</dbReference>
<feature type="region of interest" description="Disordered" evidence="4">
    <location>
        <begin position="1"/>
        <end position="69"/>
    </location>
</feature>
<dbReference type="PROSITE" id="PS50082">
    <property type="entry name" value="WD_REPEATS_2"/>
    <property type="match status" value="2"/>
</dbReference>
<name>A0A1B0BHU1_9MUSC</name>
<keyword evidence="1 3" id="KW-0853">WD repeat</keyword>
<evidence type="ECO:0000313" key="5">
    <source>
        <dbReference type="EnsemblMetazoa" id="GPPI030595-PA"/>
    </source>
</evidence>
<dbReference type="InterPro" id="IPR001680">
    <property type="entry name" value="WD40_rpt"/>
</dbReference>
<dbReference type="InterPro" id="IPR011047">
    <property type="entry name" value="Quinoprotein_ADH-like_sf"/>
</dbReference>
<evidence type="ECO:0000256" key="3">
    <source>
        <dbReference type="PROSITE-ProRule" id="PRU00221"/>
    </source>
</evidence>
<feature type="repeat" description="WD" evidence="3">
    <location>
        <begin position="73"/>
        <end position="114"/>
    </location>
</feature>
<evidence type="ECO:0000256" key="4">
    <source>
        <dbReference type="SAM" id="MobiDB-lite"/>
    </source>
</evidence>
<evidence type="ECO:0000256" key="2">
    <source>
        <dbReference type="ARBA" id="ARBA00022737"/>
    </source>
</evidence>
<proteinExistence type="predicted"/>
<dbReference type="InterPro" id="IPR015943">
    <property type="entry name" value="WD40/YVTN_repeat-like_dom_sf"/>
</dbReference>
<reference evidence="6" key="1">
    <citation type="submission" date="2015-01" db="EMBL/GenBank/DDBJ databases">
        <authorList>
            <person name="Aksoy S."/>
            <person name="Warren W."/>
            <person name="Wilson R.K."/>
        </authorList>
    </citation>
    <scope>NUCLEOTIDE SEQUENCE [LARGE SCALE GENOMIC DNA]</scope>
    <source>
        <strain evidence="6">IAEA</strain>
    </source>
</reference>
<evidence type="ECO:0000313" key="6">
    <source>
        <dbReference type="Proteomes" id="UP000092460"/>
    </source>
</evidence>
<evidence type="ECO:0008006" key="7">
    <source>
        <dbReference type="Google" id="ProtNLM"/>
    </source>
</evidence>
<protein>
    <recommendedName>
        <fullName evidence="7">WD repeat-containing protein 55 homolog</fullName>
    </recommendedName>
</protein>
<dbReference type="AlphaFoldDB" id="A0A1B0BHU1"/>
<dbReference type="Pfam" id="PF00400">
    <property type="entry name" value="WD40"/>
    <property type="match status" value="5"/>
</dbReference>
<dbReference type="SMART" id="SM00320">
    <property type="entry name" value="WD40"/>
    <property type="match status" value="7"/>
</dbReference>
<feature type="compositionally biased region" description="Acidic residues" evidence="4">
    <location>
        <begin position="7"/>
        <end position="38"/>
    </location>
</feature>
<feature type="repeat" description="WD" evidence="3">
    <location>
        <begin position="178"/>
        <end position="199"/>
    </location>
</feature>
<keyword evidence="6" id="KW-1185">Reference proteome</keyword>
<accession>A0A1B0BHU1</accession>
<dbReference type="PANTHER" id="PTHR19857">
    <property type="entry name" value="MITOCHONDRIAL DIVISION PROTEIN 1-RELATED"/>
    <property type="match status" value="1"/>
</dbReference>
<dbReference type="InterPro" id="IPR051179">
    <property type="entry name" value="WD_repeat_multifunction"/>
</dbReference>
<sequence>MFVMSDEIGDDEEELNDLDDEIPSGDEDDQEMELTSDEYVERISSGSYDDYDENTGEQDSPQSPVPDDSILTFPAHSMPVFSCSLHPHNELCATGGEDDKVFVWSRNTGQILYEFTEHKDTVIDVHFNRDGTYLATADLAGDIVLHKLQKMSSEPDKDGGNLVFHKVWEYSMGDMPWMSFHPATNVLIAGSEDGEIYFWRFPAGDCKILPGPGARCDSGDISADGKKFVASYNNGTVRLWDLRECTTIMEIDENNSMVHSGGCTMVAHDKASPFFMSGDLAGKIVFSTHSGPVGAIETGDVIEGMAFSPSTDIRMAATGTLSGQISIWDSSKCSLRLNCEPVGKNDGITEMRWISDYTLVVATVNGNIFGYDARTGVRIFKLSGHTAAIYSFCYDHRDSILLSVSEDYSAKNVSESSFKITSVSGFNCSSVTQFANVKTILYVFGAISFVISKSQNKI</sequence>
<reference evidence="5" key="2">
    <citation type="submission" date="2020-05" db="UniProtKB">
        <authorList>
            <consortium name="EnsemblMetazoa"/>
        </authorList>
    </citation>
    <scope>IDENTIFICATION</scope>
    <source>
        <strain evidence="5">IAEA</strain>
    </source>
</reference>
<keyword evidence="2" id="KW-0677">Repeat</keyword>
<dbReference type="SUPFAM" id="SSF50998">
    <property type="entry name" value="Quinoprotein alcohol dehydrogenase-like"/>
    <property type="match status" value="1"/>
</dbReference>
<dbReference type="PANTHER" id="PTHR19857:SF8">
    <property type="entry name" value="ANGIO-ASSOCIATED MIGRATORY CELL PROTEIN"/>
    <property type="match status" value="1"/>
</dbReference>
<dbReference type="STRING" id="67801.A0A1B0BHU1"/>
<evidence type="ECO:0000256" key="1">
    <source>
        <dbReference type="ARBA" id="ARBA00022574"/>
    </source>
</evidence>
<dbReference type="EMBL" id="JXJN01014601">
    <property type="status" value="NOT_ANNOTATED_CDS"/>
    <property type="molecule type" value="Genomic_DNA"/>
</dbReference>
<dbReference type="Gene3D" id="2.130.10.10">
    <property type="entry name" value="YVTN repeat-like/Quinoprotein amine dehydrogenase"/>
    <property type="match status" value="1"/>
</dbReference>
<organism evidence="5 6">
    <name type="scientific">Glossina palpalis gambiensis</name>
    <dbReference type="NCBI Taxonomy" id="67801"/>
    <lineage>
        <taxon>Eukaryota</taxon>
        <taxon>Metazoa</taxon>
        <taxon>Ecdysozoa</taxon>
        <taxon>Arthropoda</taxon>
        <taxon>Hexapoda</taxon>
        <taxon>Insecta</taxon>
        <taxon>Pterygota</taxon>
        <taxon>Neoptera</taxon>
        <taxon>Endopterygota</taxon>
        <taxon>Diptera</taxon>
        <taxon>Brachycera</taxon>
        <taxon>Muscomorpha</taxon>
        <taxon>Hippoboscoidea</taxon>
        <taxon>Glossinidae</taxon>
        <taxon>Glossina</taxon>
    </lineage>
</organism>
<dbReference type="Proteomes" id="UP000092460">
    <property type="component" value="Unassembled WGS sequence"/>
</dbReference>
<dbReference type="PROSITE" id="PS50294">
    <property type="entry name" value="WD_REPEATS_REGION"/>
    <property type="match status" value="1"/>
</dbReference>
<dbReference type="VEuPathDB" id="VectorBase:GPPI030595"/>